<sequence>MGVMALVRNPRNFERAGVSDEVAATVTAKISDPGVIARSRMFPFRFLAAHKAAPSLQWT</sequence>
<dbReference type="InterPro" id="IPR037214">
    <property type="entry name" value="TROVE_dom_sf"/>
</dbReference>
<dbReference type="PROSITE" id="PS50988">
    <property type="entry name" value="TROVE"/>
    <property type="match status" value="1"/>
</dbReference>
<dbReference type="InterPro" id="IPR052652">
    <property type="entry name" value="Telomerase_Complex_Comp"/>
</dbReference>
<feature type="domain" description="TROVE" evidence="1">
    <location>
        <begin position="1"/>
        <end position="59"/>
    </location>
</feature>
<dbReference type="AlphaFoldDB" id="A0A5D0NC62"/>
<dbReference type="InterPro" id="IPR008858">
    <property type="entry name" value="TROVE_dom"/>
</dbReference>
<protein>
    <submittedName>
        <fullName evidence="2">TROVE domain-containing protein</fullName>
    </submittedName>
</protein>
<dbReference type="GO" id="GO:0070034">
    <property type="term" value="F:telomerase RNA binding"/>
    <property type="evidence" value="ECO:0007669"/>
    <property type="project" value="TreeGrafter"/>
</dbReference>
<accession>A0A5D0NC62</accession>
<dbReference type="PANTHER" id="PTHR44791:SF1">
    <property type="entry name" value="TELOMERASE PROTEIN COMPONENT 1"/>
    <property type="match status" value="1"/>
</dbReference>
<dbReference type="GO" id="GO:0000722">
    <property type="term" value="P:telomere maintenance via recombination"/>
    <property type="evidence" value="ECO:0007669"/>
    <property type="project" value="TreeGrafter"/>
</dbReference>
<evidence type="ECO:0000313" key="3">
    <source>
        <dbReference type="Proteomes" id="UP000323380"/>
    </source>
</evidence>
<dbReference type="STRING" id="1220554.GCA_001552135_01277"/>
<evidence type="ECO:0000259" key="1">
    <source>
        <dbReference type="PROSITE" id="PS50988"/>
    </source>
</evidence>
<dbReference type="EMBL" id="VSFG01000009">
    <property type="protein sequence ID" value="TYB42054.1"/>
    <property type="molecule type" value="Genomic_DNA"/>
</dbReference>
<dbReference type="Proteomes" id="UP000323380">
    <property type="component" value="Unassembled WGS sequence"/>
</dbReference>
<name>A0A5D0NC62_9ACTN</name>
<dbReference type="SUPFAM" id="SSF140864">
    <property type="entry name" value="TROVE domain-like"/>
    <property type="match status" value="1"/>
</dbReference>
<reference evidence="2 3" key="1">
    <citation type="submission" date="2019-08" db="EMBL/GenBank/DDBJ databases">
        <title>Actinomadura sp. nov. CYP1-5 isolated from mountain soil.</title>
        <authorList>
            <person name="Songsumanus A."/>
            <person name="Kuncharoen N."/>
            <person name="Kudo T."/>
            <person name="Yuki M."/>
            <person name="Igarashi Y."/>
            <person name="Tanasupawat S."/>
        </authorList>
    </citation>
    <scope>NUCLEOTIDE SEQUENCE [LARGE SCALE GENOMIC DNA]</scope>
    <source>
        <strain evidence="2 3">JCM 14158</strain>
    </source>
</reference>
<dbReference type="PANTHER" id="PTHR44791">
    <property type="entry name" value="TELOMERASE PROTEIN COMPONENT 1 TEP1"/>
    <property type="match status" value="1"/>
</dbReference>
<organism evidence="2 3">
    <name type="scientific">Actinomadura chibensis</name>
    <dbReference type="NCBI Taxonomy" id="392828"/>
    <lineage>
        <taxon>Bacteria</taxon>
        <taxon>Bacillati</taxon>
        <taxon>Actinomycetota</taxon>
        <taxon>Actinomycetes</taxon>
        <taxon>Streptosporangiales</taxon>
        <taxon>Thermomonosporaceae</taxon>
        <taxon>Actinomadura</taxon>
    </lineage>
</organism>
<gene>
    <name evidence="2" type="ORF">FXF69_34670</name>
</gene>
<proteinExistence type="predicted"/>
<comment type="caution">
    <text evidence="2">The sequence shown here is derived from an EMBL/GenBank/DDBJ whole genome shotgun (WGS) entry which is preliminary data.</text>
</comment>
<keyword evidence="3" id="KW-1185">Reference proteome</keyword>
<dbReference type="Pfam" id="PF05731">
    <property type="entry name" value="TROVE"/>
    <property type="match status" value="1"/>
</dbReference>
<dbReference type="GO" id="GO:0003720">
    <property type="term" value="F:telomerase activity"/>
    <property type="evidence" value="ECO:0007669"/>
    <property type="project" value="TreeGrafter"/>
</dbReference>
<evidence type="ECO:0000313" key="2">
    <source>
        <dbReference type="EMBL" id="TYB42054.1"/>
    </source>
</evidence>